<dbReference type="Pfam" id="PF00665">
    <property type="entry name" value="rve"/>
    <property type="match status" value="1"/>
</dbReference>
<dbReference type="SUPFAM" id="SSF53098">
    <property type="entry name" value="Ribonuclease H-like"/>
    <property type="match status" value="1"/>
</dbReference>
<evidence type="ECO:0000259" key="2">
    <source>
        <dbReference type="PROSITE" id="PS50994"/>
    </source>
</evidence>
<evidence type="ECO:0000256" key="1">
    <source>
        <dbReference type="ARBA" id="ARBA00022884"/>
    </source>
</evidence>
<gene>
    <name evidence="3" type="ORF">O181_034434</name>
</gene>
<sequence>MTIVHKAGKIDNNSDGLSRGELANTPDNPAYVPLEAESQIPIEGIKITDIGTEFFEEFRESYKQDKNCHVLTSLLDKDWKDTSLVTSLDEVWKNSYSEGRFHLFDGIIYHRTKHSCKTENLKKVKDCAWWPSWRKETIEYCHTCDRCQKANRSTGKKFGLMIHIKEPKSPWEVAHMDWVTALPQSGDKSYNSCLVIVDRYSRTPIFLPCHEDDTAMDTALLLWSRVISHTGLFENIISDRDSKFTSALLTNLHRLFGTKLSFSTAYHPQTDGLEEKMIQTLKDLTRIFCAFGLEFKDSDGFTHDWCTLIPALELAYKISVHSSTSQTPAMLEKGWNPRLPADTLRKDLIDIHPTASSFNIILDKVKNHAKKSINDAFDYAKQKWDKSHKVPDFKVGDLVLVSTFNFNNIRGPKKLKDSYVGPFVIFSLHETNAVQLELSGELENKHPTFPVSLIKPYQPADIEFFSFKQPNSLNCTTSGTE</sequence>
<dbReference type="OrthoDB" id="2595244at2759"/>
<feature type="domain" description="Integrase catalytic" evidence="2">
    <location>
        <begin position="166"/>
        <end position="336"/>
    </location>
</feature>
<dbReference type="Gene3D" id="3.30.420.10">
    <property type="entry name" value="Ribonuclease H-like superfamily/Ribonuclease H"/>
    <property type="match status" value="1"/>
</dbReference>
<dbReference type="InterPro" id="IPR050951">
    <property type="entry name" value="Retrovirus_Pol_polyprotein"/>
</dbReference>
<name>A0A9Q3D0T6_9BASI</name>
<keyword evidence="4" id="KW-1185">Reference proteome</keyword>
<evidence type="ECO:0000313" key="3">
    <source>
        <dbReference type="EMBL" id="MBW0494719.1"/>
    </source>
</evidence>
<dbReference type="InterPro" id="IPR001584">
    <property type="entry name" value="Integrase_cat-core"/>
</dbReference>
<reference evidence="3" key="1">
    <citation type="submission" date="2021-03" db="EMBL/GenBank/DDBJ databases">
        <title>Draft genome sequence of rust myrtle Austropuccinia psidii MF-1, a brazilian biotype.</title>
        <authorList>
            <person name="Quecine M.C."/>
            <person name="Pachon D.M.R."/>
            <person name="Bonatelli M.L."/>
            <person name="Correr F.H."/>
            <person name="Franceschini L.M."/>
            <person name="Leite T.F."/>
            <person name="Margarido G.R.A."/>
            <person name="Almeida C.A."/>
            <person name="Ferrarezi J.A."/>
            <person name="Labate C.A."/>
        </authorList>
    </citation>
    <scope>NUCLEOTIDE SEQUENCE</scope>
    <source>
        <strain evidence="3">MF-1</strain>
    </source>
</reference>
<proteinExistence type="predicted"/>
<dbReference type="AlphaFoldDB" id="A0A9Q3D0T6"/>
<dbReference type="EMBL" id="AVOT02012706">
    <property type="protein sequence ID" value="MBW0494719.1"/>
    <property type="molecule type" value="Genomic_DNA"/>
</dbReference>
<dbReference type="PANTHER" id="PTHR37984">
    <property type="entry name" value="PROTEIN CBG26694"/>
    <property type="match status" value="1"/>
</dbReference>
<evidence type="ECO:0000313" key="4">
    <source>
        <dbReference type="Proteomes" id="UP000765509"/>
    </source>
</evidence>
<dbReference type="PROSITE" id="PS50994">
    <property type="entry name" value="INTEGRASE"/>
    <property type="match status" value="1"/>
</dbReference>
<dbReference type="GO" id="GO:0005634">
    <property type="term" value="C:nucleus"/>
    <property type="evidence" value="ECO:0007669"/>
    <property type="project" value="UniProtKB-ARBA"/>
</dbReference>
<organism evidence="3 4">
    <name type="scientific">Austropuccinia psidii MF-1</name>
    <dbReference type="NCBI Taxonomy" id="1389203"/>
    <lineage>
        <taxon>Eukaryota</taxon>
        <taxon>Fungi</taxon>
        <taxon>Dikarya</taxon>
        <taxon>Basidiomycota</taxon>
        <taxon>Pucciniomycotina</taxon>
        <taxon>Pucciniomycetes</taxon>
        <taxon>Pucciniales</taxon>
        <taxon>Sphaerophragmiaceae</taxon>
        <taxon>Austropuccinia</taxon>
    </lineage>
</organism>
<accession>A0A9Q3D0T6</accession>
<dbReference type="InterPro" id="IPR036397">
    <property type="entry name" value="RNaseH_sf"/>
</dbReference>
<protein>
    <recommendedName>
        <fullName evidence="2">Integrase catalytic domain-containing protein</fullName>
    </recommendedName>
</protein>
<dbReference type="PANTHER" id="PTHR37984:SF15">
    <property type="entry name" value="INTEGRASE CATALYTIC DOMAIN-CONTAINING PROTEIN"/>
    <property type="match status" value="1"/>
</dbReference>
<dbReference type="GO" id="GO:0003723">
    <property type="term" value="F:RNA binding"/>
    <property type="evidence" value="ECO:0007669"/>
    <property type="project" value="UniProtKB-KW"/>
</dbReference>
<dbReference type="Pfam" id="PF24626">
    <property type="entry name" value="SH3_Tf2-1"/>
    <property type="match status" value="1"/>
</dbReference>
<comment type="caution">
    <text evidence="3">The sequence shown here is derived from an EMBL/GenBank/DDBJ whole genome shotgun (WGS) entry which is preliminary data.</text>
</comment>
<keyword evidence="1" id="KW-0694">RNA-binding</keyword>
<dbReference type="InterPro" id="IPR056924">
    <property type="entry name" value="SH3_Tf2-1"/>
</dbReference>
<dbReference type="GO" id="GO:0015074">
    <property type="term" value="P:DNA integration"/>
    <property type="evidence" value="ECO:0007669"/>
    <property type="project" value="InterPro"/>
</dbReference>
<dbReference type="Proteomes" id="UP000765509">
    <property type="component" value="Unassembled WGS sequence"/>
</dbReference>
<dbReference type="InterPro" id="IPR012337">
    <property type="entry name" value="RNaseH-like_sf"/>
</dbReference>